<accession>V5SF92</accession>
<dbReference type="RefSeq" id="WP_023787988.1">
    <property type="nucleotide sequence ID" value="NC_022997.1"/>
</dbReference>
<evidence type="ECO:0000313" key="3">
    <source>
        <dbReference type="Proteomes" id="UP000018542"/>
    </source>
</evidence>
<dbReference type="Proteomes" id="UP000018542">
    <property type="component" value="Chromosome"/>
</dbReference>
<dbReference type="AlphaFoldDB" id="V5SF92"/>
<evidence type="ECO:0000313" key="2">
    <source>
        <dbReference type="EMBL" id="AHB49167.1"/>
    </source>
</evidence>
<keyword evidence="1" id="KW-0732">Signal</keyword>
<dbReference type="KEGG" id="hni:W911_13305"/>
<dbReference type="HOGENOM" id="CLU_154406_0_0_5"/>
<keyword evidence="3" id="KW-1185">Reference proteome</keyword>
<dbReference type="PATRIC" id="fig|1029756.8.peg.2770"/>
<gene>
    <name evidence="2" type="ORF">W911_13305</name>
</gene>
<dbReference type="EMBL" id="CP006912">
    <property type="protein sequence ID" value="AHB49167.1"/>
    <property type="molecule type" value="Genomic_DNA"/>
</dbReference>
<proteinExistence type="predicted"/>
<evidence type="ECO:0000256" key="1">
    <source>
        <dbReference type="SAM" id="SignalP"/>
    </source>
</evidence>
<dbReference type="STRING" id="1029756.W911_13305"/>
<organism evidence="2 3">
    <name type="scientific">Hyphomicrobium nitrativorans NL23</name>
    <dbReference type="NCBI Taxonomy" id="1029756"/>
    <lineage>
        <taxon>Bacteria</taxon>
        <taxon>Pseudomonadati</taxon>
        <taxon>Pseudomonadota</taxon>
        <taxon>Alphaproteobacteria</taxon>
        <taxon>Hyphomicrobiales</taxon>
        <taxon>Hyphomicrobiaceae</taxon>
        <taxon>Hyphomicrobium</taxon>
    </lineage>
</organism>
<dbReference type="OrthoDB" id="7277196at2"/>
<sequence length="131" mass="14396">MTMKRFAYALAAASAVMIAAGSSAIGDDCPEKDTKLKLPDISNDYPTNVRADYVYGCMLVNGMTRDVVDRCSCSIDVIASVLPYDQYEEAETILSVRQRGGESVAYMYGPLFVEKVSNLKRAQVEGEVRCF</sequence>
<name>V5SF92_9HYPH</name>
<protein>
    <submittedName>
        <fullName evidence="2">Uncharacterized protein</fullName>
    </submittedName>
</protein>
<feature type="signal peptide" evidence="1">
    <location>
        <begin position="1"/>
        <end position="19"/>
    </location>
</feature>
<reference evidence="2 3" key="1">
    <citation type="journal article" date="2014" name="Genome Announc.">
        <title>Complete Genome Sequence of Hyphomicrobium nitrativorans Strain NL23, a Denitrifying Bacterium Isolated from Biofilm of a Methanol-Fed Denitrification System Treating Seawater at the Montreal Biodome.</title>
        <authorList>
            <person name="Martineau C."/>
            <person name="Villeneuve C."/>
            <person name="Mauffrey F."/>
            <person name="Villemur R."/>
        </authorList>
    </citation>
    <scope>NUCLEOTIDE SEQUENCE [LARGE SCALE GENOMIC DNA]</scope>
    <source>
        <strain evidence="2">NL23</strain>
    </source>
</reference>
<feature type="chain" id="PRO_5004740596" evidence="1">
    <location>
        <begin position="20"/>
        <end position="131"/>
    </location>
</feature>